<keyword evidence="2" id="KW-0964">Secreted</keyword>
<evidence type="ECO:0000256" key="3">
    <source>
        <dbReference type="ARBA" id="ARBA00022729"/>
    </source>
</evidence>
<dbReference type="PANTHER" id="PTHR33147">
    <property type="entry name" value="DEFENSIN-LIKE PROTEIN 1"/>
    <property type="match status" value="1"/>
</dbReference>
<protein>
    <submittedName>
        <fullName evidence="8">Defensin-like protein 1</fullName>
    </submittedName>
</protein>
<feature type="domain" description="Knottins-like" evidence="6">
    <location>
        <begin position="28"/>
        <end position="76"/>
    </location>
</feature>
<dbReference type="InterPro" id="IPR036574">
    <property type="entry name" value="Scorpion_toxin-like_sf"/>
</dbReference>
<dbReference type="RefSeq" id="XP_015081958.1">
    <property type="nucleotide sequence ID" value="XM_015226472.1"/>
</dbReference>
<dbReference type="GeneID" id="107025719"/>
<dbReference type="InterPro" id="IPR008176">
    <property type="entry name" value="Defensin_plant"/>
</dbReference>
<sequence>MNSKVILALLVCFLLIASNEMQGGEAKVCGRRSSTWSGLCLNTGNCNTQCIKWEHASSGACHRDGFGFACFCYFNC</sequence>
<dbReference type="CDD" id="cd00107">
    <property type="entry name" value="Knot1"/>
    <property type="match status" value="1"/>
</dbReference>
<dbReference type="InterPro" id="IPR003614">
    <property type="entry name" value="Knottins"/>
</dbReference>
<dbReference type="Gene3D" id="3.30.30.10">
    <property type="entry name" value="Knottin, scorpion toxin-like"/>
    <property type="match status" value="1"/>
</dbReference>
<evidence type="ECO:0000313" key="7">
    <source>
        <dbReference type="Proteomes" id="UP000694930"/>
    </source>
</evidence>
<evidence type="ECO:0000256" key="2">
    <source>
        <dbReference type="ARBA" id="ARBA00022525"/>
    </source>
</evidence>
<organism evidence="7 8">
    <name type="scientific">Solanum pennellii</name>
    <name type="common">Tomato</name>
    <name type="synonym">Lycopersicon pennellii</name>
    <dbReference type="NCBI Taxonomy" id="28526"/>
    <lineage>
        <taxon>Eukaryota</taxon>
        <taxon>Viridiplantae</taxon>
        <taxon>Streptophyta</taxon>
        <taxon>Embryophyta</taxon>
        <taxon>Tracheophyta</taxon>
        <taxon>Spermatophyta</taxon>
        <taxon>Magnoliopsida</taxon>
        <taxon>eudicotyledons</taxon>
        <taxon>Gunneridae</taxon>
        <taxon>Pentapetalae</taxon>
        <taxon>asterids</taxon>
        <taxon>lamiids</taxon>
        <taxon>Solanales</taxon>
        <taxon>Solanaceae</taxon>
        <taxon>Solanoideae</taxon>
        <taxon>Solaneae</taxon>
        <taxon>Solanum</taxon>
        <taxon>Solanum subgen. Lycopersicon</taxon>
    </lineage>
</organism>
<dbReference type="PANTHER" id="PTHR33147:SF46">
    <property type="entry name" value="DEFENSIN-LIKE PROTEIN 19"/>
    <property type="match status" value="1"/>
</dbReference>
<comment type="subcellular location">
    <subcellularLocation>
        <location evidence="1">Secreted</location>
    </subcellularLocation>
</comment>
<dbReference type="Proteomes" id="UP000694930">
    <property type="component" value="Chromosome 7"/>
</dbReference>
<dbReference type="SUPFAM" id="SSF57095">
    <property type="entry name" value="Scorpion toxin-like"/>
    <property type="match status" value="1"/>
</dbReference>
<feature type="signal peptide" evidence="5">
    <location>
        <begin position="1"/>
        <end position="26"/>
    </location>
</feature>
<keyword evidence="3 5" id="KW-0732">Signal</keyword>
<gene>
    <name evidence="8" type="primary">LOC107025719</name>
</gene>
<evidence type="ECO:0000259" key="6">
    <source>
        <dbReference type="SMART" id="SM00505"/>
    </source>
</evidence>
<dbReference type="Pfam" id="PF00304">
    <property type="entry name" value="Gamma-thionin"/>
    <property type="match status" value="1"/>
</dbReference>
<keyword evidence="4" id="KW-1015">Disulfide bond</keyword>
<evidence type="ECO:0000256" key="4">
    <source>
        <dbReference type="ARBA" id="ARBA00023157"/>
    </source>
</evidence>
<evidence type="ECO:0000256" key="1">
    <source>
        <dbReference type="ARBA" id="ARBA00004613"/>
    </source>
</evidence>
<name>A0ABM1H8J7_SOLPN</name>
<accession>A0ABM1H8J7</accession>
<reference evidence="8" key="2">
    <citation type="submission" date="2025-08" db="UniProtKB">
        <authorList>
            <consortium name="RefSeq"/>
        </authorList>
    </citation>
    <scope>IDENTIFICATION</scope>
</reference>
<dbReference type="PROSITE" id="PS00940">
    <property type="entry name" value="GAMMA_THIONIN"/>
    <property type="match status" value="1"/>
</dbReference>
<proteinExistence type="predicted"/>
<evidence type="ECO:0000256" key="5">
    <source>
        <dbReference type="SAM" id="SignalP"/>
    </source>
</evidence>
<feature type="chain" id="PRO_5045074353" evidence="5">
    <location>
        <begin position="27"/>
        <end position="76"/>
    </location>
</feature>
<keyword evidence="7" id="KW-1185">Reference proteome</keyword>
<evidence type="ECO:0000313" key="8">
    <source>
        <dbReference type="RefSeq" id="XP_015081958.1"/>
    </source>
</evidence>
<dbReference type="SMART" id="SM00505">
    <property type="entry name" value="Knot1"/>
    <property type="match status" value="1"/>
</dbReference>
<reference evidence="7" key="1">
    <citation type="journal article" date="2014" name="Nat. Genet.">
        <title>The genome of the stress-tolerant wild tomato species Solanum pennellii.</title>
        <authorList>
            <person name="Bolger A."/>
            <person name="Scossa F."/>
            <person name="Bolger M.E."/>
            <person name="Lanz C."/>
            <person name="Maumus F."/>
            <person name="Tohge T."/>
            <person name="Quesneville H."/>
            <person name="Alseekh S."/>
            <person name="Sorensen I."/>
            <person name="Lichtenstein G."/>
            <person name="Fich E.A."/>
            <person name="Conte M."/>
            <person name="Keller H."/>
            <person name="Schneeberger K."/>
            <person name="Schwacke R."/>
            <person name="Ofner I."/>
            <person name="Vrebalov J."/>
            <person name="Xu Y."/>
            <person name="Osorio S."/>
            <person name="Aflitos S.A."/>
            <person name="Schijlen E."/>
            <person name="Jimenez-Gomez J.M."/>
            <person name="Ryngajllo M."/>
            <person name="Kimura S."/>
            <person name="Kumar R."/>
            <person name="Koenig D."/>
            <person name="Headland L.R."/>
            <person name="Maloof J.N."/>
            <person name="Sinha N."/>
            <person name="van Ham R.C."/>
            <person name="Lankhorst R.K."/>
            <person name="Mao L."/>
            <person name="Vogel A."/>
            <person name="Arsova B."/>
            <person name="Panstruga R."/>
            <person name="Fei Z."/>
            <person name="Rose J.K."/>
            <person name="Zamir D."/>
            <person name="Carrari F."/>
            <person name="Giovannoni J.J."/>
            <person name="Weigel D."/>
            <person name="Usadel B."/>
            <person name="Fernie A.R."/>
        </authorList>
    </citation>
    <scope>NUCLEOTIDE SEQUENCE [LARGE SCALE GENOMIC DNA]</scope>
    <source>
        <strain evidence="7">cv. LA0716</strain>
    </source>
</reference>